<sequence>MAQVGSLSAETEILSHVLSLVQAVRAFDADNDGSITAAELGGVMASLGYNPSEQEVMAMMQKGDTNKDGLLSIEEFLDLNTKDWEIGSLANLLKAAFETFNGDVDEVLTVNELFGVMGNLGFHLSREDCQNIIASMDGDGDGAVSFEDFKLIVTSLL</sequence>
<dbReference type="Pfam" id="PF13499">
    <property type="entry name" value="EF-hand_7"/>
    <property type="match status" value="2"/>
</dbReference>
<dbReference type="CDD" id="cd00051">
    <property type="entry name" value="EFh"/>
    <property type="match status" value="1"/>
</dbReference>
<dbReference type="InterPro" id="IPR002048">
    <property type="entry name" value="EF_hand_dom"/>
</dbReference>
<proteinExistence type="predicted"/>
<dbReference type="EMBL" id="OIVN01000561">
    <property type="protein sequence ID" value="SPC82184.1"/>
    <property type="molecule type" value="Genomic_DNA"/>
</dbReference>
<dbReference type="PROSITE" id="PS50222">
    <property type="entry name" value="EF_HAND_2"/>
    <property type="match status" value="3"/>
</dbReference>
<dbReference type="SMART" id="SM00054">
    <property type="entry name" value="EFh"/>
    <property type="match status" value="4"/>
</dbReference>
<feature type="domain" description="EF-hand" evidence="3">
    <location>
        <begin position="124"/>
        <end position="157"/>
    </location>
</feature>
<keyword evidence="2" id="KW-0106">Calcium</keyword>
<protein>
    <recommendedName>
        <fullName evidence="3">EF-hand domain-containing protein</fullName>
    </recommendedName>
</protein>
<dbReference type="PANTHER" id="PTHR23050">
    <property type="entry name" value="CALCIUM BINDING PROTEIN"/>
    <property type="match status" value="1"/>
</dbReference>
<dbReference type="SUPFAM" id="SSF47473">
    <property type="entry name" value="EF-hand"/>
    <property type="match status" value="1"/>
</dbReference>
<gene>
    <name evidence="4" type="ORF">FSB_LOCUS10066</name>
</gene>
<dbReference type="GO" id="GO:0005509">
    <property type="term" value="F:calcium ion binding"/>
    <property type="evidence" value="ECO:0007669"/>
    <property type="project" value="InterPro"/>
</dbReference>
<organism evidence="4">
    <name type="scientific">Fagus sylvatica</name>
    <name type="common">Beechnut</name>
    <dbReference type="NCBI Taxonomy" id="28930"/>
    <lineage>
        <taxon>Eukaryota</taxon>
        <taxon>Viridiplantae</taxon>
        <taxon>Streptophyta</taxon>
        <taxon>Embryophyta</taxon>
        <taxon>Tracheophyta</taxon>
        <taxon>Spermatophyta</taxon>
        <taxon>Magnoliopsida</taxon>
        <taxon>eudicotyledons</taxon>
        <taxon>Gunneridae</taxon>
        <taxon>Pentapetalae</taxon>
        <taxon>rosids</taxon>
        <taxon>fabids</taxon>
        <taxon>Fagales</taxon>
        <taxon>Fagaceae</taxon>
        <taxon>Fagus</taxon>
    </lineage>
</organism>
<name>A0A2N9F5W5_FAGSY</name>
<dbReference type="Gene3D" id="1.10.238.10">
    <property type="entry name" value="EF-hand"/>
    <property type="match status" value="2"/>
</dbReference>
<keyword evidence="1" id="KW-0677">Repeat</keyword>
<evidence type="ECO:0000256" key="2">
    <source>
        <dbReference type="ARBA" id="ARBA00022837"/>
    </source>
</evidence>
<dbReference type="InterPro" id="IPR050145">
    <property type="entry name" value="Centrin_CML-like"/>
</dbReference>
<feature type="domain" description="EF-hand" evidence="3">
    <location>
        <begin position="51"/>
        <end position="86"/>
    </location>
</feature>
<dbReference type="FunFam" id="1.10.238.10:FF:000527">
    <property type="entry name" value="Calmodulin-3"/>
    <property type="match status" value="1"/>
</dbReference>
<evidence type="ECO:0000313" key="4">
    <source>
        <dbReference type="EMBL" id="SPC82184.1"/>
    </source>
</evidence>
<feature type="domain" description="EF-hand" evidence="3">
    <location>
        <begin position="15"/>
        <end position="50"/>
    </location>
</feature>
<dbReference type="AlphaFoldDB" id="A0A2N9F5W5"/>
<evidence type="ECO:0000259" key="3">
    <source>
        <dbReference type="PROSITE" id="PS50222"/>
    </source>
</evidence>
<evidence type="ECO:0000256" key="1">
    <source>
        <dbReference type="ARBA" id="ARBA00022737"/>
    </source>
</evidence>
<dbReference type="PROSITE" id="PS00018">
    <property type="entry name" value="EF_HAND_1"/>
    <property type="match status" value="3"/>
</dbReference>
<dbReference type="InterPro" id="IPR011992">
    <property type="entry name" value="EF-hand-dom_pair"/>
</dbReference>
<reference evidence="4" key="1">
    <citation type="submission" date="2018-02" db="EMBL/GenBank/DDBJ databases">
        <authorList>
            <person name="Cohen D.B."/>
            <person name="Kent A.D."/>
        </authorList>
    </citation>
    <scope>NUCLEOTIDE SEQUENCE</scope>
</reference>
<dbReference type="InterPro" id="IPR018247">
    <property type="entry name" value="EF_Hand_1_Ca_BS"/>
</dbReference>
<accession>A0A2N9F5W5</accession>